<reference evidence="2" key="2">
    <citation type="submission" date="2015-01" db="EMBL/GenBank/DDBJ databases">
        <title>Evolutionary Origins and Diversification of the Mycorrhizal Mutualists.</title>
        <authorList>
            <consortium name="DOE Joint Genome Institute"/>
            <consortium name="Mycorrhizal Genomics Consortium"/>
            <person name="Kohler A."/>
            <person name="Kuo A."/>
            <person name="Nagy L.G."/>
            <person name="Floudas D."/>
            <person name="Copeland A."/>
            <person name="Barry K.W."/>
            <person name="Cichocki N."/>
            <person name="Veneault-Fourrey C."/>
            <person name="LaButti K."/>
            <person name="Lindquist E.A."/>
            <person name="Lipzen A."/>
            <person name="Lundell T."/>
            <person name="Morin E."/>
            <person name="Murat C."/>
            <person name="Riley R."/>
            <person name="Ohm R."/>
            <person name="Sun H."/>
            <person name="Tunlid A."/>
            <person name="Henrissat B."/>
            <person name="Grigoriev I.V."/>
            <person name="Hibbett D.S."/>
            <person name="Martin F."/>
        </authorList>
    </citation>
    <scope>NUCLEOTIDE SEQUENCE [LARGE SCALE GENOMIC DNA]</scope>
    <source>
        <strain evidence="2">441</strain>
    </source>
</reference>
<accession>A0A0C9XZ05</accession>
<keyword evidence="2" id="KW-1185">Reference proteome</keyword>
<protein>
    <submittedName>
        <fullName evidence="1">Uncharacterized protein</fullName>
    </submittedName>
</protein>
<dbReference type="EMBL" id="KN833820">
    <property type="protein sequence ID" value="KIK17770.1"/>
    <property type="molecule type" value="Genomic_DNA"/>
</dbReference>
<reference evidence="1 2" key="1">
    <citation type="submission" date="2014-04" db="EMBL/GenBank/DDBJ databases">
        <authorList>
            <consortium name="DOE Joint Genome Institute"/>
            <person name="Kuo A."/>
            <person name="Kohler A."/>
            <person name="Costa M.D."/>
            <person name="Nagy L.G."/>
            <person name="Floudas D."/>
            <person name="Copeland A."/>
            <person name="Barry K.W."/>
            <person name="Cichocki N."/>
            <person name="Veneault-Fourrey C."/>
            <person name="LaButti K."/>
            <person name="Lindquist E.A."/>
            <person name="Lipzen A."/>
            <person name="Lundell T."/>
            <person name="Morin E."/>
            <person name="Murat C."/>
            <person name="Sun H."/>
            <person name="Tunlid A."/>
            <person name="Henrissat B."/>
            <person name="Grigoriev I.V."/>
            <person name="Hibbett D.S."/>
            <person name="Martin F."/>
            <person name="Nordberg H.P."/>
            <person name="Cantor M.N."/>
            <person name="Hua S.X."/>
        </authorList>
    </citation>
    <scope>NUCLEOTIDE SEQUENCE [LARGE SCALE GENOMIC DNA]</scope>
    <source>
        <strain evidence="1 2">441</strain>
    </source>
</reference>
<sequence>MTDNSAEFWEDVFGHQIMDVARQYKQWACTQNQNLLERDSLGNLCKQITKAVLSGLKKITHKKHIVMNYHNYETAIVETYGV</sequence>
<proteinExistence type="predicted"/>
<name>A0A0C9XZ05_9AGAM</name>
<evidence type="ECO:0000313" key="2">
    <source>
        <dbReference type="Proteomes" id="UP000054018"/>
    </source>
</evidence>
<dbReference type="Proteomes" id="UP000054018">
    <property type="component" value="Unassembled WGS sequence"/>
</dbReference>
<evidence type="ECO:0000313" key="1">
    <source>
        <dbReference type="EMBL" id="KIK17770.1"/>
    </source>
</evidence>
<organism evidence="1 2">
    <name type="scientific">Pisolithus microcarpus 441</name>
    <dbReference type="NCBI Taxonomy" id="765257"/>
    <lineage>
        <taxon>Eukaryota</taxon>
        <taxon>Fungi</taxon>
        <taxon>Dikarya</taxon>
        <taxon>Basidiomycota</taxon>
        <taxon>Agaricomycotina</taxon>
        <taxon>Agaricomycetes</taxon>
        <taxon>Agaricomycetidae</taxon>
        <taxon>Boletales</taxon>
        <taxon>Sclerodermatineae</taxon>
        <taxon>Pisolithaceae</taxon>
        <taxon>Pisolithus</taxon>
    </lineage>
</organism>
<dbReference type="OrthoDB" id="3223825at2759"/>
<dbReference type="AlphaFoldDB" id="A0A0C9XZ05"/>
<dbReference type="STRING" id="765257.A0A0C9XZ05"/>
<gene>
    <name evidence="1" type="ORF">PISMIDRAFT_14854</name>
</gene>
<dbReference type="HOGENOM" id="CLU_2559139_0_0_1"/>